<keyword evidence="3" id="KW-1185">Reference proteome</keyword>
<keyword evidence="1" id="KW-0732">Signal</keyword>
<dbReference type="Proteomes" id="UP000282184">
    <property type="component" value="Unassembled WGS sequence"/>
</dbReference>
<reference evidence="2 3" key="1">
    <citation type="submission" date="2018-12" db="EMBL/GenBank/DDBJ databases">
        <title>Hymenobacter gummosus sp. nov., isolated from a spring.</title>
        <authorList>
            <person name="Nie L."/>
        </authorList>
    </citation>
    <scope>NUCLEOTIDE SEQUENCE [LARGE SCALE GENOMIC DNA]</scope>
    <source>
        <strain evidence="2 3">KCTC 52166</strain>
    </source>
</reference>
<dbReference type="Pfam" id="PF13585">
    <property type="entry name" value="CHU_C"/>
    <property type="match status" value="1"/>
</dbReference>
<evidence type="ECO:0000256" key="1">
    <source>
        <dbReference type="SAM" id="SignalP"/>
    </source>
</evidence>
<comment type="caution">
    <text evidence="2">The sequence shown here is derived from an EMBL/GenBank/DDBJ whole genome shotgun (WGS) entry which is preliminary data.</text>
</comment>
<evidence type="ECO:0000313" key="3">
    <source>
        <dbReference type="Proteomes" id="UP000282184"/>
    </source>
</evidence>
<sequence>MLGLLLALLLGLSLRVQATHIVGGEMELVHQQGSTYTLVLNLYFDAVNGNVAALDAQMTAGIFEKATNRRLQDVTLPLTSNTFVSYTNPACAAGSLSTRKLVYSKDLTLDAATYASAGGYYASVERCCRNLSISNIVNPGAAAQAFYLEFPAVARGGQPFVDSTPRIFPPLGDYACLGELFYYDFGGQDADGDSLAYDMVTPLNGHATASLPDPAQALPAPYSTVTWAAGLSAQNQLPGAPTMTIDARTGRLTVRPTRLGLFVFGVRCAEYRRGVKIGETRRDFQLLVVACPTNQAPTVQLFTAGQTRAYQPSRDTLRLRIDQDPCLRVRFTDPDPGSQLRVRLRPVNFTAPVPTWGGATSGTVRAAGAPDTLQATLCFDPCQTPPGNVYLLDIIVADNGCALPKQDTVRLTFTPEPGRNTPPVLTSSFPPAGGTTPALVRVPVGSSYTATLLGTDADQNPLVLSATGQGFDLSAAGMQFDAQSGAGRATGTFRWQATCTGASSGQELTVLFQLRESAVCNGQPVTLPVRFQLVPAADTVAFVPPNIITPNGDGLNDEFTLPTLPPDFCDVRFAGVTIFNRWGREVYRSPERSFRWGGAGLAGTYYYLITYTNGRKFKGWLEVLPAAGATTN</sequence>
<feature type="signal peptide" evidence="1">
    <location>
        <begin position="1"/>
        <end position="18"/>
    </location>
</feature>
<dbReference type="EMBL" id="RXOF01000001">
    <property type="protein sequence ID" value="RTQ53725.1"/>
    <property type="molecule type" value="Genomic_DNA"/>
</dbReference>
<name>A0A3S0JE46_9BACT</name>
<proteinExistence type="predicted"/>
<organism evidence="2 3">
    <name type="scientific">Hymenobacter gummosus</name>
    <dbReference type="NCBI Taxonomy" id="1776032"/>
    <lineage>
        <taxon>Bacteria</taxon>
        <taxon>Pseudomonadati</taxon>
        <taxon>Bacteroidota</taxon>
        <taxon>Cytophagia</taxon>
        <taxon>Cytophagales</taxon>
        <taxon>Hymenobacteraceae</taxon>
        <taxon>Hymenobacter</taxon>
    </lineage>
</organism>
<accession>A0A3S0JE46</accession>
<feature type="chain" id="PRO_5018556491" evidence="1">
    <location>
        <begin position="19"/>
        <end position="632"/>
    </location>
</feature>
<dbReference type="OrthoDB" id="1490014at2"/>
<dbReference type="AlphaFoldDB" id="A0A3S0JE46"/>
<evidence type="ECO:0000313" key="2">
    <source>
        <dbReference type="EMBL" id="RTQ53725.1"/>
    </source>
</evidence>
<protein>
    <submittedName>
        <fullName evidence="2">Gliding motility-associated C-terminal domain-containing protein</fullName>
    </submittedName>
</protein>
<gene>
    <name evidence="2" type="ORF">EJV47_03035</name>
</gene>